<sequence length="206" mass="22692">MSTCATLSSTLHLTPLLSAIGFDSAASYCEELPIDSVFVSPYSNPLGYTFARYVPTWAITCPIPGNLSIGMSVTIVLMVDDSIIMRGVVAEACGEDEHDVFLYIETKDGHPIGVLASPKSWVSLLDTQQPQLVTSNPLCLVLHYEICYGFFRVLPIILFHTVSRPVSENRVTSPPTPTPLTSFADVIRFRRPRVPRRHCRKVAPVA</sequence>
<feature type="signal peptide" evidence="1">
    <location>
        <begin position="1"/>
        <end position="19"/>
    </location>
</feature>
<reference evidence="2 3" key="1">
    <citation type="journal article" date="2016" name="Mol. Biol. Evol.">
        <title>Comparative Genomics of Early-Diverging Mushroom-Forming Fungi Provides Insights into the Origins of Lignocellulose Decay Capabilities.</title>
        <authorList>
            <person name="Nagy L.G."/>
            <person name="Riley R."/>
            <person name="Tritt A."/>
            <person name="Adam C."/>
            <person name="Daum C."/>
            <person name="Floudas D."/>
            <person name="Sun H."/>
            <person name="Yadav J.S."/>
            <person name="Pangilinan J."/>
            <person name="Larsson K.H."/>
            <person name="Matsuura K."/>
            <person name="Barry K."/>
            <person name="Labutti K."/>
            <person name="Kuo R."/>
            <person name="Ohm R.A."/>
            <person name="Bhattacharya S.S."/>
            <person name="Shirouzu T."/>
            <person name="Yoshinaga Y."/>
            <person name="Martin F.M."/>
            <person name="Grigoriev I.V."/>
            <person name="Hibbett D.S."/>
        </authorList>
    </citation>
    <scope>NUCLEOTIDE SEQUENCE [LARGE SCALE GENOMIC DNA]</scope>
    <source>
        <strain evidence="2 3">93-53</strain>
    </source>
</reference>
<dbReference type="GeneID" id="63829369"/>
<dbReference type="InParanoid" id="A0A165F654"/>
<organism evidence="2 3">
    <name type="scientific">Laetiporus sulphureus 93-53</name>
    <dbReference type="NCBI Taxonomy" id="1314785"/>
    <lineage>
        <taxon>Eukaryota</taxon>
        <taxon>Fungi</taxon>
        <taxon>Dikarya</taxon>
        <taxon>Basidiomycota</taxon>
        <taxon>Agaricomycotina</taxon>
        <taxon>Agaricomycetes</taxon>
        <taxon>Polyporales</taxon>
        <taxon>Laetiporus</taxon>
    </lineage>
</organism>
<dbReference type="Proteomes" id="UP000076871">
    <property type="component" value="Unassembled WGS sequence"/>
</dbReference>
<evidence type="ECO:0000313" key="2">
    <source>
        <dbReference type="EMBL" id="KZT08468.1"/>
    </source>
</evidence>
<name>A0A165F654_9APHY</name>
<evidence type="ECO:0000313" key="3">
    <source>
        <dbReference type="Proteomes" id="UP000076871"/>
    </source>
</evidence>
<feature type="chain" id="PRO_5007857579" evidence="1">
    <location>
        <begin position="20"/>
        <end position="206"/>
    </location>
</feature>
<keyword evidence="3" id="KW-1185">Reference proteome</keyword>
<evidence type="ECO:0000256" key="1">
    <source>
        <dbReference type="SAM" id="SignalP"/>
    </source>
</evidence>
<gene>
    <name evidence="2" type="ORF">LAESUDRAFT_757704</name>
</gene>
<dbReference type="EMBL" id="KV427615">
    <property type="protein sequence ID" value="KZT08468.1"/>
    <property type="molecule type" value="Genomic_DNA"/>
</dbReference>
<dbReference type="AlphaFoldDB" id="A0A165F654"/>
<dbReference type="RefSeq" id="XP_040766208.1">
    <property type="nucleotide sequence ID" value="XM_040912341.1"/>
</dbReference>
<protein>
    <submittedName>
        <fullName evidence="2">Uncharacterized protein</fullName>
    </submittedName>
</protein>
<keyword evidence="1" id="KW-0732">Signal</keyword>
<proteinExistence type="predicted"/>
<accession>A0A165F654</accession>